<dbReference type="InterPro" id="IPR029063">
    <property type="entry name" value="SAM-dependent_MTases_sf"/>
</dbReference>
<dbReference type="GO" id="GO:0035673">
    <property type="term" value="F:oligopeptide transmembrane transporter activity"/>
    <property type="evidence" value="ECO:0007669"/>
    <property type="project" value="InterPro"/>
</dbReference>
<dbReference type="OrthoDB" id="9986677at2759"/>
<dbReference type="GO" id="GO:0016020">
    <property type="term" value="C:membrane"/>
    <property type="evidence" value="ECO:0007669"/>
    <property type="project" value="UniProtKB-SubCell"/>
</dbReference>
<feature type="transmembrane region" description="Helical" evidence="10">
    <location>
        <begin position="628"/>
        <end position="650"/>
    </location>
</feature>
<evidence type="ECO:0000256" key="5">
    <source>
        <dbReference type="ARBA" id="ARBA00022856"/>
    </source>
</evidence>
<organism evidence="11 12">
    <name type="scientific">Fusarium heterosporum</name>
    <dbReference type="NCBI Taxonomy" id="42747"/>
    <lineage>
        <taxon>Eukaryota</taxon>
        <taxon>Fungi</taxon>
        <taxon>Dikarya</taxon>
        <taxon>Ascomycota</taxon>
        <taxon>Pezizomycotina</taxon>
        <taxon>Sordariomycetes</taxon>
        <taxon>Hypocreomycetidae</taxon>
        <taxon>Hypocreales</taxon>
        <taxon>Nectriaceae</taxon>
        <taxon>Fusarium</taxon>
        <taxon>Fusarium heterosporum species complex</taxon>
    </lineage>
</organism>
<dbReference type="NCBIfam" id="TIGR00728">
    <property type="entry name" value="OPT_sfam"/>
    <property type="match status" value="1"/>
</dbReference>
<dbReference type="Proteomes" id="UP000567885">
    <property type="component" value="Unassembled WGS sequence"/>
</dbReference>
<feature type="transmembrane region" description="Helical" evidence="10">
    <location>
        <begin position="297"/>
        <end position="319"/>
    </location>
</feature>
<protein>
    <submittedName>
        <fullName evidence="11">OPT family small oligopeptide transporter</fullName>
    </submittedName>
</protein>
<evidence type="ECO:0000256" key="4">
    <source>
        <dbReference type="ARBA" id="ARBA00022692"/>
    </source>
</evidence>
<evidence type="ECO:0000256" key="10">
    <source>
        <dbReference type="SAM" id="Phobius"/>
    </source>
</evidence>
<keyword evidence="5" id="KW-0571">Peptide transport</keyword>
<dbReference type="EMBL" id="JAAGWQ010000016">
    <property type="protein sequence ID" value="KAF5678710.1"/>
    <property type="molecule type" value="Genomic_DNA"/>
</dbReference>
<evidence type="ECO:0000313" key="11">
    <source>
        <dbReference type="EMBL" id="KAF5678710.1"/>
    </source>
</evidence>
<dbReference type="InterPro" id="IPR004648">
    <property type="entry name" value="Oligpept_transpt"/>
</dbReference>
<evidence type="ECO:0000256" key="8">
    <source>
        <dbReference type="ARBA" id="ARBA00023136"/>
    </source>
</evidence>
<reference evidence="11 12" key="1">
    <citation type="submission" date="2020-05" db="EMBL/GenBank/DDBJ databases">
        <title>Identification and distribution of gene clusters putatively required for synthesis of sphingolipid metabolism inhibitors in phylogenetically diverse species of the filamentous fungus Fusarium.</title>
        <authorList>
            <person name="Kim H.-S."/>
            <person name="Busman M."/>
            <person name="Brown D.W."/>
            <person name="Divon H."/>
            <person name="Uhlig S."/>
            <person name="Proctor R.H."/>
        </authorList>
    </citation>
    <scope>NUCLEOTIDE SEQUENCE [LARGE SCALE GENOMIC DNA]</scope>
    <source>
        <strain evidence="11 12">NRRL 20693</strain>
    </source>
</reference>
<keyword evidence="7 10" id="KW-1133">Transmembrane helix</keyword>
<feature type="transmembrane region" description="Helical" evidence="10">
    <location>
        <begin position="162"/>
        <end position="187"/>
    </location>
</feature>
<evidence type="ECO:0000256" key="7">
    <source>
        <dbReference type="ARBA" id="ARBA00022989"/>
    </source>
</evidence>
<feature type="transmembrane region" description="Helical" evidence="10">
    <location>
        <begin position="394"/>
        <end position="413"/>
    </location>
</feature>
<feature type="transmembrane region" description="Helical" evidence="10">
    <location>
        <begin position="193"/>
        <end position="211"/>
    </location>
</feature>
<proteinExistence type="inferred from homology"/>
<keyword evidence="8 10" id="KW-0472">Membrane</keyword>
<feature type="transmembrane region" description="Helical" evidence="10">
    <location>
        <begin position="368"/>
        <end position="388"/>
    </location>
</feature>
<dbReference type="InterPro" id="IPR004813">
    <property type="entry name" value="OPT"/>
</dbReference>
<evidence type="ECO:0000256" key="2">
    <source>
        <dbReference type="ARBA" id="ARBA00008807"/>
    </source>
</evidence>
<feature type="transmembrane region" description="Helical" evidence="10">
    <location>
        <begin position="709"/>
        <end position="734"/>
    </location>
</feature>
<evidence type="ECO:0000256" key="6">
    <source>
        <dbReference type="ARBA" id="ARBA00022927"/>
    </source>
</evidence>
<feature type="region of interest" description="Disordered" evidence="9">
    <location>
        <begin position="1"/>
        <end position="25"/>
    </location>
</feature>
<keyword evidence="4 10" id="KW-0812">Transmembrane</keyword>
<keyword evidence="12" id="KW-1185">Reference proteome</keyword>
<feature type="transmembrane region" description="Helical" evidence="10">
    <location>
        <begin position="223"/>
        <end position="239"/>
    </location>
</feature>
<dbReference type="GO" id="GO:0015031">
    <property type="term" value="P:protein transport"/>
    <property type="evidence" value="ECO:0007669"/>
    <property type="project" value="UniProtKB-KW"/>
</dbReference>
<dbReference type="AlphaFoldDB" id="A0A8H5X1D3"/>
<evidence type="ECO:0000256" key="3">
    <source>
        <dbReference type="ARBA" id="ARBA00022448"/>
    </source>
</evidence>
<dbReference type="CDD" id="cd02440">
    <property type="entry name" value="AdoMet_MTases"/>
    <property type="match status" value="1"/>
</dbReference>
<name>A0A8H5X1D3_FUSHE</name>
<dbReference type="PANTHER" id="PTHR22601">
    <property type="entry name" value="ISP4 LIKE PROTEIN"/>
    <property type="match status" value="1"/>
</dbReference>
<comment type="similarity">
    <text evidence="2">Belongs to the oligopeptide OPT transporter family.</text>
</comment>
<keyword evidence="6" id="KW-0653">Protein transport</keyword>
<comment type="caution">
    <text evidence="11">The sequence shown here is derived from an EMBL/GenBank/DDBJ whole genome shotgun (WGS) entry which is preliminary data.</text>
</comment>
<dbReference type="NCBIfam" id="TIGR00727">
    <property type="entry name" value="ISP4_OPT"/>
    <property type="match status" value="1"/>
</dbReference>
<dbReference type="SUPFAM" id="SSF53335">
    <property type="entry name" value="S-adenosyl-L-methionine-dependent methyltransferases"/>
    <property type="match status" value="1"/>
</dbReference>
<dbReference type="Gene3D" id="3.40.50.150">
    <property type="entry name" value="Vaccinia Virus protein VP39"/>
    <property type="match status" value="1"/>
</dbReference>
<dbReference type="Pfam" id="PF03169">
    <property type="entry name" value="OPT"/>
    <property type="match status" value="1"/>
</dbReference>
<evidence type="ECO:0000256" key="1">
    <source>
        <dbReference type="ARBA" id="ARBA00004141"/>
    </source>
</evidence>
<feature type="transmembrane region" description="Helical" evidence="10">
    <location>
        <begin position="478"/>
        <end position="500"/>
    </location>
</feature>
<feature type="transmembrane region" description="Helical" evidence="10">
    <location>
        <begin position="58"/>
        <end position="78"/>
    </location>
</feature>
<sequence>MNTVTEKGQPTPIEAPTSGSDLARAQTSSGESIEEVLSAAGVGFKPDDHTLPCLTIRMWFIGIAFCLVGSGLNTLYTLRFPSISLSQSAIQFLAYPVGKAWEYAIPNWGLTLFGKRHSLNPGPFNHKENMLIYILANLSFLTRLSADVLTEQRVFYGLKAGWGFELLATLQSILFGFALAGLARSLVVEPKDLVWPGVLGNTALNAALHTPRQEAKVGSMSRYRFFVIAFAISFCWYWFPDFIFPALGYFTWICWIAPKNVVVNQVFGMKSGLGLLPFTFDWSQIAYMGSPLVVPTWAILNVLASLVMWIYIVSPALYYSNTWFSAHLPLQSNSIFDNTGGVFNVSKVINKKDDFTFDPQKYADYSHVGFILFALPLTSTELFLQIYLPVTYALNTFGLSFATISSLFVWLFLEKRQELVQTFRNALQSMKGTDKGSARDKLQPNYEPVPQWWYMVAALVALGIGIFTYEFYPVQLRWYGVIFAMVVSSVFFVPLAWVYATSNIKIQIDVFCRIIAGYVWEGKVLANIWFFNVGYISGIKGLAFAQDLKLGIYCGIPPRSLFVVQLVGLVIGTLGQVSVLNWALGNIPNICNAKLAPNGFTCPFSRTHFNTSMVWGALGPRRFFEEGALYRPLLWFFLLGALLPVAVYILRTKAFPQVNWLKKIHVPLFLGGLNYIPPASGVNYGSWAVFGLVFGVLVKKRKSGWWRRFNFVLSSALDCSVAIAGVVIFFAIFYSGAADNFSWWGTNVYKISRYKPTGTAERRARTTNTFLASRELTSQQLHAKRRPFHRSFCSLYLMADKFSQSQLDTGFEASSPSTATVVDSEKKFGRTYHAYKAGSYAFPNDAAEQERLVSIGECVQLLMEGELFLAPLSDQQPPKNILDIATGVGDWAIQMGDLFPGSEVIATDLSPIQPKNVPPNVYFYVEDSRPLTGDMEFRSDEWMFKRNFDYIHTRNTAGCWSDFETQIAQQAFNALEPGGWFESQEMDCTPLCDDDTLDPQSPVATWSNDLIEASRKLQRPAILGATLKDIYERVGFVDVHQRVLKMPINSWPKDQQLKQLGSLWAQNLLDGIAGFSYQLFNKAFDRSMAETEVSLIDVRRDLVDSNIHAYMPVHLVWGRKPNLSEKPNDCGGND</sequence>
<evidence type="ECO:0000256" key="9">
    <source>
        <dbReference type="SAM" id="MobiDB-lite"/>
    </source>
</evidence>
<evidence type="ECO:0000313" key="12">
    <source>
        <dbReference type="Proteomes" id="UP000567885"/>
    </source>
</evidence>
<dbReference type="Pfam" id="PF13489">
    <property type="entry name" value="Methyltransf_23"/>
    <property type="match status" value="1"/>
</dbReference>
<keyword evidence="3" id="KW-0813">Transport</keyword>
<feature type="transmembrane region" description="Helical" evidence="10">
    <location>
        <begin position="675"/>
        <end position="697"/>
    </location>
</feature>
<comment type="subcellular location">
    <subcellularLocation>
        <location evidence="1">Membrane</location>
        <topology evidence="1">Multi-pass membrane protein</topology>
    </subcellularLocation>
</comment>
<gene>
    <name evidence="11" type="ORF">FHETE_1151</name>
</gene>
<feature type="transmembrane region" description="Helical" evidence="10">
    <location>
        <begin position="452"/>
        <end position="472"/>
    </location>
</feature>
<accession>A0A8H5X1D3</accession>